<keyword evidence="7 8" id="KW-0998">Cell outer membrane</keyword>
<dbReference type="SUPFAM" id="SSF56935">
    <property type="entry name" value="Porins"/>
    <property type="match status" value="1"/>
</dbReference>
<evidence type="ECO:0000256" key="3">
    <source>
        <dbReference type="ARBA" id="ARBA00022452"/>
    </source>
</evidence>
<dbReference type="Gene3D" id="2.170.130.10">
    <property type="entry name" value="TonB-dependent receptor, plug domain"/>
    <property type="match status" value="1"/>
</dbReference>
<evidence type="ECO:0000313" key="13">
    <source>
        <dbReference type="Proteomes" id="UP000051950"/>
    </source>
</evidence>
<dbReference type="NCBIfam" id="TIGR04057">
    <property type="entry name" value="SusC_RagA_signa"/>
    <property type="match status" value="1"/>
</dbReference>
<dbReference type="EMBL" id="LMZQ01000002">
    <property type="protein sequence ID" value="KRT17531.1"/>
    <property type="molecule type" value="Genomic_DNA"/>
</dbReference>
<feature type="domain" description="TonB-dependent receptor-like beta-barrel" evidence="10">
    <location>
        <begin position="425"/>
        <end position="801"/>
    </location>
</feature>
<protein>
    <recommendedName>
        <fullName evidence="14">SusC/RagA family TonB-linked outer membrane protein</fullName>
    </recommendedName>
</protein>
<keyword evidence="13" id="KW-1185">Reference proteome</keyword>
<comment type="caution">
    <text evidence="12">The sequence shown here is derived from an EMBL/GenBank/DDBJ whole genome shotgun (WGS) entry which is preliminary data.</text>
</comment>
<evidence type="ECO:0008006" key="14">
    <source>
        <dbReference type="Google" id="ProtNLM"/>
    </source>
</evidence>
<dbReference type="PROSITE" id="PS52016">
    <property type="entry name" value="TONB_DEPENDENT_REC_3"/>
    <property type="match status" value="1"/>
</dbReference>
<sequence length="1045" mass="113106">MFFAVNAIAQDRTVTGTVTSQDDKLPIPGVSVRVKGTQNGTTTDASGKFSITAKNGSVLVFSYIGYAASESTVGASNSINISLAPDAKQLNEVVVTSFGVVRQSRSLGASVGKVNNEQITQVSEPDVLKTLQGKVAGVDIRASQGTPGSATRIQIRGNTSFTGDAQPLIVVDGVPYSNDQVTTSSQLGGGGAYGSGFANIDPNDIASIQVLKGSGAAALYGSRASNGVLLITTKSGSATAGKKGLEINLKSSASLEQIAKLPELQNNYGTGSYGNYSASNGSWGPKFGGALKEIPAWPAYLAAYPELFPTGKVPYQAYPDNVSSLFKDGYVLENSINLNGGNEKSAFVITASQLDQKGYVTNSDYNRTNIAVGGSSKLDNGLNIRGNLSYSRSVQNGGYFGETQNGAPSLFSRTLFLGRNWDLSLPFEDKNGNSIIYAGAGQFDNPLWSAKYNTTNTAEERFIANLKADYDITKWANFSVAVGTNVNTLGRREVIEVSSRAAEGLGRLTLDNFRKQEIESTALLNLKPKINEDFTFNGLIGFNFNQRTTTRQANRGNQFIERGIHNLNNTVQQSFLVDSYGRRRIFGIFGEATFGYKNYAFITATGRNDWSSTLPTDNRSYFYPAISGTFIFTDAFQLKSKVLDYGKLRASYAKVGRDANPYGITNGFSFNSNFLGVPNASSNITANDPNLKPEFTKEFEVGTELSFFSQRINFDFTYYNKISTNLIQAIDAPASSGYQFYNTNIGQISNKGFEVQLTGVPVRTKDFNWNLTLAFTRNKNMVDKLKDGVTRIDLAGFAASTGYSAYAEAGMPYGYLRGTTSARDNEGNLLIDPNTGTLIDNIEPSFIGDPNPKFKLGFTNTFTYKGIVLTALLDYTKGGSIYSTTIQNELGRGTGKLTDDRETTWVIPGVYGDANTFQPILDANGNKIQNITRLTTNDLYFNGGGAPTFATNGANEWSVYDGTVYRLREISLGYNLPKAWFKKTPIGSIRVSATGRNLWFYAPNIPKGTNFDPETNSFGATNIQGIELSTAPTVKRYGFNVNITF</sequence>
<dbReference type="InterPro" id="IPR036942">
    <property type="entry name" value="Beta-barrel_TonB_sf"/>
</dbReference>
<evidence type="ECO:0000256" key="2">
    <source>
        <dbReference type="ARBA" id="ARBA00022448"/>
    </source>
</evidence>
<proteinExistence type="inferred from homology"/>
<evidence type="ECO:0000259" key="11">
    <source>
        <dbReference type="Pfam" id="PF07715"/>
    </source>
</evidence>
<dbReference type="InterPro" id="IPR008969">
    <property type="entry name" value="CarboxyPept-like_regulatory"/>
</dbReference>
<evidence type="ECO:0000256" key="9">
    <source>
        <dbReference type="RuleBase" id="RU003357"/>
    </source>
</evidence>
<dbReference type="AlphaFoldDB" id="A0A0T5VUJ1"/>
<dbReference type="SUPFAM" id="SSF49464">
    <property type="entry name" value="Carboxypeptidase regulatory domain-like"/>
    <property type="match status" value="1"/>
</dbReference>
<dbReference type="Proteomes" id="UP000051950">
    <property type="component" value="Unassembled WGS sequence"/>
</dbReference>
<evidence type="ECO:0000256" key="4">
    <source>
        <dbReference type="ARBA" id="ARBA00022692"/>
    </source>
</evidence>
<dbReference type="InterPro" id="IPR023996">
    <property type="entry name" value="TonB-dep_OMP_SusC/RagA"/>
</dbReference>
<comment type="similarity">
    <text evidence="8 9">Belongs to the TonB-dependent receptor family.</text>
</comment>
<evidence type="ECO:0000256" key="8">
    <source>
        <dbReference type="PROSITE-ProRule" id="PRU01360"/>
    </source>
</evidence>
<evidence type="ECO:0000256" key="5">
    <source>
        <dbReference type="ARBA" id="ARBA00023077"/>
    </source>
</evidence>
<dbReference type="Gene3D" id="2.60.40.1120">
    <property type="entry name" value="Carboxypeptidase-like, regulatory domain"/>
    <property type="match status" value="1"/>
</dbReference>
<dbReference type="GO" id="GO:0009279">
    <property type="term" value="C:cell outer membrane"/>
    <property type="evidence" value="ECO:0007669"/>
    <property type="project" value="UniProtKB-SubCell"/>
</dbReference>
<keyword evidence="6 8" id="KW-0472">Membrane</keyword>
<evidence type="ECO:0000259" key="10">
    <source>
        <dbReference type="Pfam" id="PF00593"/>
    </source>
</evidence>
<dbReference type="NCBIfam" id="TIGR04056">
    <property type="entry name" value="OMP_RagA_SusC"/>
    <property type="match status" value="1"/>
</dbReference>
<evidence type="ECO:0000256" key="6">
    <source>
        <dbReference type="ARBA" id="ARBA00023136"/>
    </source>
</evidence>
<accession>A0A0T5VUJ1</accession>
<dbReference type="Pfam" id="PF00593">
    <property type="entry name" value="TonB_dep_Rec_b-barrel"/>
    <property type="match status" value="1"/>
</dbReference>
<organism evidence="12 13">
    <name type="scientific">Pedobacter ginsenosidimutans</name>
    <dbReference type="NCBI Taxonomy" id="687842"/>
    <lineage>
        <taxon>Bacteria</taxon>
        <taxon>Pseudomonadati</taxon>
        <taxon>Bacteroidota</taxon>
        <taxon>Sphingobacteriia</taxon>
        <taxon>Sphingobacteriales</taxon>
        <taxon>Sphingobacteriaceae</taxon>
        <taxon>Pedobacter</taxon>
    </lineage>
</organism>
<name>A0A0T5VUJ1_9SPHI</name>
<keyword evidence="4 8" id="KW-0812">Transmembrane</keyword>
<keyword evidence="3 8" id="KW-1134">Transmembrane beta strand</keyword>
<dbReference type="STRING" id="687842.ASU31_03030"/>
<dbReference type="Gene3D" id="2.40.170.20">
    <property type="entry name" value="TonB-dependent receptor, beta-barrel domain"/>
    <property type="match status" value="1"/>
</dbReference>
<evidence type="ECO:0000256" key="7">
    <source>
        <dbReference type="ARBA" id="ARBA00023237"/>
    </source>
</evidence>
<dbReference type="Pfam" id="PF07715">
    <property type="entry name" value="Plug"/>
    <property type="match status" value="1"/>
</dbReference>
<evidence type="ECO:0000256" key="1">
    <source>
        <dbReference type="ARBA" id="ARBA00004571"/>
    </source>
</evidence>
<keyword evidence="2 8" id="KW-0813">Transport</keyword>
<gene>
    <name evidence="12" type="ORF">ASU31_03030</name>
</gene>
<dbReference type="InterPro" id="IPR039426">
    <property type="entry name" value="TonB-dep_rcpt-like"/>
</dbReference>
<reference evidence="12 13" key="1">
    <citation type="submission" date="2015-11" db="EMBL/GenBank/DDBJ databases">
        <title>Sequence of Pedobacter ginsenosidimutans.</title>
        <authorList>
            <person name="Carson E."/>
            <person name="Keyser V."/>
            <person name="Newman J."/>
            <person name="Miller J."/>
        </authorList>
    </citation>
    <scope>NUCLEOTIDE SEQUENCE [LARGE SCALE GENOMIC DNA]</scope>
    <source>
        <strain evidence="12 13">KACC 14530</strain>
    </source>
</reference>
<dbReference type="Pfam" id="PF13715">
    <property type="entry name" value="CarbopepD_reg_2"/>
    <property type="match status" value="1"/>
</dbReference>
<dbReference type="InterPro" id="IPR012910">
    <property type="entry name" value="Plug_dom"/>
</dbReference>
<comment type="subcellular location">
    <subcellularLocation>
        <location evidence="1 8">Cell outer membrane</location>
        <topology evidence="1 8">Multi-pass membrane protein</topology>
    </subcellularLocation>
</comment>
<keyword evidence="5 9" id="KW-0798">TonB box</keyword>
<dbReference type="InterPro" id="IPR037066">
    <property type="entry name" value="Plug_dom_sf"/>
</dbReference>
<dbReference type="InterPro" id="IPR000531">
    <property type="entry name" value="Beta-barrel_TonB"/>
</dbReference>
<evidence type="ECO:0000313" key="12">
    <source>
        <dbReference type="EMBL" id="KRT17531.1"/>
    </source>
</evidence>
<dbReference type="InterPro" id="IPR023997">
    <property type="entry name" value="TonB-dep_OMP_SusC/RagA_CS"/>
</dbReference>
<feature type="domain" description="TonB-dependent receptor plug" evidence="11">
    <location>
        <begin position="105"/>
        <end position="228"/>
    </location>
</feature>